<sequence>MAHGTGQEDLTELVPRQSNDVGWFGNRKAVYASSDALWAMFFAVMDRPRVEMRVVNAAITVERAGTLEARYFFGAGAQALAQRPFRSGWVYILPGDTFGREAGGTIAGYPYVSHHCASLEAVRPAFKVRVWPEDFPFLDAIYAYDEEALNRQIALNPEGFPWVEVEEPFDGTPR</sequence>
<reference evidence="1" key="1">
    <citation type="journal article" date="2014" name="Int. J. Syst. Evol. Microbiol.">
        <title>Complete genome sequence of Corynebacterium casei LMG S-19264T (=DSM 44701T), isolated from a smear-ripened cheese.</title>
        <authorList>
            <consortium name="US DOE Joint Genome Institute (JGI-PGF)"/>
            <person name="Walter F."/>
            <person name="Albersmeier A."/>
            <person name="Kalinowski J."/>
            <person name="Ruckert C."/>
        </authorList>
    </citation>
    <scope>NUCLEOTIDE SEQUENCE</scope>
    <source>
        <strain evidence="1">JCM 31311</strain>
    </source>
</reference>
<dbReference type="AlphaFoldDB" id="A0A918FB54"/>
<proteinExistence type="predicted"/>
<accession>A0A918FB54</accession>
<keyword evidence="2" id="KW-1185">Reference proteome</keyword>
<evidence type="ECO:0000313" key="1">
    <source>
        <dbReference type="EMBL" id="GGR26872.1"/>
    </source>
</evidence>
<protein>
    <submittedName>
        <fullName evidence="1">Uncharacterized protein</fullName>
    </submittedName>
</protein>
<organism evidence="1 2">
    <name type="scientific">Deinococcus ruber</name>
    <dbReference type="NCBI Taxonomy" id="1848197"/>
    <lineage>
        <taxon>Bacteria</taxon>
        <taxon>Thermotogati</taxon>
        <taxon>Deinococcota</taxon>
        <taxon>Deinococci</taxon>
        <taxon>Deinococcales</taxon>
        <taxon>Deinococcaceae</taxon>
        <taxon>Deinococcus</taxon>
    </lineage>
</organism>
<evidence type="ECO:0000313" key="2">
    <source>
        <dbReference type="Proteomes" id="UP000603865"/>
    </source>
</evidence>
<dbReference type="EMBL" id="BMQL01000039">
    <property type="protein sequence ID" value="GGR26872.1"/>
    <property type="molecule type" value="Genomic_DNA"/>
</dbReference>
<name>A0A918FB54_9DEIO</name>
<reference evidence="1" key="2">
    <citation type="submission" date="2020-09" db="EMBL/GenBank/DDBJ databases">
        <authorList>
            <person name="Sun Q."/>
            <person name="Ohkuma M."/>
        </authorList>
    </citation>
    <scope>NUCLEOTIDE SEQUENCE</scope>
    <source>
        <strain evidence="1">JCM 31311</strain>
    </source>
</reference>
<gene>
    <name evidence="1" type="ORF">GCM10008957_42930</name>
</gene>
<dbReference type="Proteomes" id="UP000603865">
    <property type="component" value="Unassembled WGS sequence"/>
</dbReference>
<comment type="caution">
    <text evidence="1">The sequence shown here is derived from an EMBL/GenBank/DDBJ whole genome shotgun (WGS) entry which is preliminary data.</text>
</comment>